<evidence type="ECO:0000256" key="3">
    <source>
        <dbReference type="ARBA" id="ARBA00022737"/>
    </source>
</evidence>
<evidence type="ECO:0000313" key="13">
    <source>
        <dbReference type="Proteomes" id="UP001620626"/>
    </source>
</evidence>
<evidence type="ECO:0000256" key="7">
    <source>
        <dbReference type="ARBA" id="ARBA00022989"/>
    </source>
</evidence>
<keyword evidence="8" id="KW-0472">Membrane</keyword>
<name>A0ABD2L1F2_9BILA</name>
<dbReference type="Pfam" id="PF02661">
    <property type="entry name" value="Fic"/>
    <property type="match status" value="1"/>
</dbReference>
<accession>A0ABD2L1F2</accession>
<dbReference type="InterPro" id="IPR003812">
    <property type="entry name" value="Fido"/>
</dbReference>
<keyword evidence="7" id="KW-1133">Transmembrane helix</keyword>
<gene>
    <name evidence="12" type="ORF">niasHT_014503</name>
</gene>
<evidence type="ECO:0000256" key="4">
    <source>
        <dbReference type="ARBA" id="ARBA00022741"/>
    </source>
</evidence>
<feature type="domain" description="Fido" evidence="11">
    <location>
        <begin position="9"/>
        <end position="146"/>
    </location>
</feature>
<dbReference type="GO" id="GO:0016020">
    <property type="term" value="C:membrane"/>
    <property type="evidence" value="ECO:0007669"/>
    <property type="project" value="UniProtKB-SubCell"/>
</dbReference>
<dbReference type="InterPro" id="IPR036597">
    <property type="entry name" value="Fido-like_dom_sf"/>
</dbReference>
<protein>
    <recommendedName>
        <fullName evidence="11">Fido domain-containing protein</fullName>
    </recommendedName>
</protein>
<dbReference type="Proteomes" id="UP001620626">
    <property type="component" value="Unassembled WGS sequence"/>
</dbReference>
<keyword evidence="6 10" id="KW-0067">ATP-binding</keyword>
<proteinExistence type="predicted"/>
<reference evidence="12 13" key="1">
    <citation type="submission" date="2024-10" db="EMBL/GenBank/DDBJ databases">
        <authorList>
            <person name="Kim D."/>
        </authorList>
    </citation>
    <scope>NUCLEOTIDE SEQUENCE [LARGE SCALE GENOMIC DNA]</scope>
    <source>
        <strain evidence="12">BH-2024</strain>
    </source>
</reference>
<dbReference type="PROSITE" id="PS51459">
    <property type="entry name" value="FIDO"/>
    <property type="match status" value="1"/>
</dbReference>
<dbReference type="AlphaFoldDB" id="A0ABD2L1F2"/>
<organism evidence="12 13">
    <name type="scientific">Heterodera trifolii</name>
    <dbReference type="NCBI Taxonomy" id="157864"/>
    <lineage>
        <taxon>Eukaryota</taxon>
        <taxon>Metazoa</taxon>
        <taxon>Ecdysozoa</taxon>
        <taxon>Nematoda</taxon>
        <taxon>Chromadorea</taxon>
        <taxon>Rhabditida</taxon>
        <taxon>Tylenchina</taxon>
        <taxon>Tylenchomorpha</taxon>
        <taxon>Tylenchoidea</taxon>
        <taxon>Heteroderidae</taxon>
        <taxon>Heteroderinae</taxon>
        <taxon>Heterodera</taxon>
    </lineage>
</organism>
<evidence type="ECO:0000256" key="8">
    <source>
        <dbReference type="ARBA" id="ARBA00023136"/>
    </source>
</evidence>
<dbReference type="SUPFAM" id="SSF140931">
    <property type="entry name" value="Fic-like"/>
    <property type="match status" value="1"/>
</dbReference>
<keyword evidence="3" id="KW-0677">Repeat</keyword>
<keyword evidence="5" id="KW-0802">TPR repeat</keyword>
<keyword evidence="4 10" id="KW-0547">Nucleotide-binding</keyword>
<dbReference type="GO" id="GO:0005524">
    <property type="term" value="F:ATP binding"/>
    <property type="evidence" value="ECO:0007669"/>
    <property type="project" value="UniProtKB-KW"/>
</dbReference>
<keyword evidence="13" id="KW-1185">Reference proteome</keyword>
<feature type="binding site" evidence="10">
    <location>
        <begin position="40"/>
        <end position="43"/>
    </location>
    <ligand>
        <name>ATP</name>
        <dbReference type="ChEBI" id="CHEBI:30616"/>
    </ligand>
</feature>
<evidence type="ECO:0000256" key="1">
    <source>
        <dbReference type="ARBA" id="ARBA00004167"/>
    </source>
</evidence>
<evidence type="ECO:0000256" key="9">
    <source>
        <dbReference type="PIRSR" id="PIRSR640198-1"/>
    </source>
</evidence>
<comment type="caution">
    <text evidence="12">The sequence shown here is derived from an EMBL/GenBank/DDBJ whole genome shotgun (WGS) entry which is preliminary data.</text>
</comment>
<comment type="subcellular location">
    <subcellularLocation>
        <location evidence="1">Membrane</location>
        <topology evidence="1">Single-pass membrane protein</topology>
    </subcellularLocation>
</comment>
<dbReference type="PANTHER" id="PTHR13504:SF34">
    <property type="entry name" value="PROTEIN ADENYLYLTRANSFERASE FICD"/>
    <property type="match status" value="1"/>
</dbReference>
<dbReference type="PANTHER" id="PTHR13504">
    <property type="entry name" value="FIDO DOMAIN-CONTAINING PROTEIN DDB_G0283145"/>
    <property type="match status" value="1"/>
</dbReference>
<keyword evidence="2" id="KW-0812">Transmembrane</keyword>
<sequence>MLNDSWSGLEIARRLLLHPKTTDFSDPIAAEHFRSNDVGVGQHNALRFETVQEDVDKFVRDVNHHLNRTDAPELAARAHFDLAYIHPYMDGNGRVCTLVANWILAKGRFRMFSLPEKACDEYNAGHDLAVRGRREGHATAVLFAVGHLRTDTCGQFWEKGADMRCLLYPHISRWEWQRGKTGRKLGLDPRFLPMFVPTEEARDEYNATTPALTWPSVEKKKGKRLALIWTLI</sequence>
<feature type="active site" evidence="9">
    <location>
        <position position="86"/>
    </location>
</feature>
<evidence type="ECO:0000313" key="12">
    <source>
        <dbReference type="EMBL" id="KAL3108354.1"/>
    </source>
</evidence>
<evidence type="ECO:0000259" key="11">
    <source>
        <dbReference type="PROSITE" id="PS51459"/>
    </source>
</evidence>
<evidence type="ECO:0000256" key="5">
    <source>
        <dbReference type="ARBA" id="ARBA00022803"/>
    </source>
</evidence>
<dbReference type="InterPro" id="IPR040198">
    <property type="entry name" value="Fido_containing"/>
</dbReference>
<evidence type="ECO:0000256" key="2">
    <source>
        <dbReference type="ARBA" id="ARBA00022692"/>
    </source>
</evidence>
<evidence type="ECO:0000256" key="10">
    <source>
        <dbReference type="PIRSR" id="PIRSR640198-2"/>
    </source>
</evidence>
<dbReference type="Gene3D" id="1.10.3290.10">
    <property type="entry name" value="Fido-like domain"/>
    <property type="match status" value="1"/>
</dbReference>
<dbReference type="EMBL" id="JBICBT010000591">
    <property type="protein sequence ID" value="KAL3108354.1"/>
    <property type="molecule type" value="Genomic_DNA"/>
</dbReference>
<evidence type="ECO:0000256" key="6">
    <source>
        <dbReference type="ARBA" id="ARBA00022840"/>
    </source>
</evidence>